<sequence>MTEVNLHKLTKKYGRKEALSQLEIQLPKAGITGIIGPNGSGKSTLLKLICGLIRPSSGSVELNGEQAGRKSGAVAAYLSEEDSLYDYMTIKGTVSFAAGVYPDFDQELAMTLLKEMKLHESEKVKELSRGNKARLKLAVTMARKTPVLCLDEPLSGMDPLVREDILRLIVTHLDVDRQLCLITSHEVKELEPFLDHVLIVHEGRVVVDRNVEDLKEENRKSLIDVLREVTV</sequence>
<reference evidence="4 5" key="1">
    <citation type="submission" date="2020-03" db="EMBL/GenBank/DDBJ databases">
        <title>Assessment of the enzymatic potential of alkaline-tolerant lipase obtained from Bacillus luteus H11 (technogenic soil) for the bioremediation of saline soils contaminated with petroleum substances.</title>
        <authorList>
            <person name="Kalwasinska A."/>
        </authorList>
    </citation>
    <scope>NUCLEOTIDE SEQUENCE [LARGE SCALE GENOMIC DNA]</scope>
    <source>
        <strain evidence="4 5">H11</strain>
    </source>
</reference>
<dbReference type="InterPro" id="IPR003439">
    <property type="entry name" value="ABC_transporter-like_ATP-bd"/>
</dbReference>
<dbReference type="PANTHER" id="PTHR43158:SF1">
    <property type="entry name" value="ABC TRANSPORTER, ATP-BINDING PROTEIN"/>
    <property type="match status" value="1"/>
</dbReference>
<dbReference type="GO" id="GO:0005524">
    <property type="term" value="F:ATP binding"/>
    <property type="evidence" value="ECO:0007669"/>
    <property type="project" value="UniProtKB-KW"/>
</dbReference>
<name>A0A969PSD5_9BACI</name>
<evidence type="ECO:0000313" key="5">
    <source>
        <dbReference type="Proteomes" id="UP000752012"/>
    </source>
</evidence>
<dbReference type="AlphaFoldDB" id="A0A969PSD5"/>
<dbReference type="CDD" id="cd03230">
    <property type="entry name" value="ABC_DR_subfamily_A"/>
    <property type="match status" value="1"/>
</dbReference>
<evidence type="ECO:0000256" key="1">
    <source>
        <dbReference type="ARBA" id="ARBA00022741"/>
    </source>
</evidence>
<evidence type="ECO:0000259" key="3">
    <source>
        <dbReference type="PROSITE" id="PS50893"/>
    </source>
</evidence>
<dbReference type="PANTHER" id="PTHR43158">
    <property type="entry name" value="SKFA PEPTIDE EXPORT ATP-BINDING PROTEIN SKFE"/>
    <property type="match status" value="1"/>
</dbReference>
<dbReference type="Pfam" id="PF00005">
    <property type="entry name" value="ABC_tran"/>
    <property type="match status" value="1"/>
</dbReference>
<dbReference type="RefSeq" id="WP_168008358.1">
    <property type="nucleotide sequence ID" value="NZ_JAATHJ010000027.1"/>
</dbReference>
<dbReference type="PROSITE" id="PS50893">
    <property type="entry name" value="ABC_TRANSPORTER_2"/>
    <property type="match status" value="1"/>
</dbReference>
<dbReference type="EMBL" id="JAATHJ010000027">
    <property type="protein sequence ID" value="NJP38655.1"/>
    <property type="molecule type" value="Genomic_DNA"/>
</dbReference>
<protein>
    <submittedName>
        <fullName evidence="4">ABC transporter ATP-binding protein</fullName>
    </submittedName>
</protein>
<dbReference type="Gene3D" id="3.40.50.300">
    <property type="entry name" value="P-loop containing nucleotide triphosphate hydrolases"/>
    <property type="match status" value="1"/>
</dbReference>
<gene>
    <name evidence="4" type="ORF">HCN83_13835</name>
</gene>
<organism evidence="4 5">
    <name type="scientific">Alkalicoccus luteus</name>
    <dbReference type="NCBI Taxonomy" id="1237094"/>
    <lineage>
        <taxon>Bacteria</taxon>
        <taxon>Bacillati</taxon>
        <taxon>Bacillota</taxon>
        <taxon>Bacilli</taxon>
        <taxon>Bacillales</taxon>
        <taxon>Bacillaceae</taxon>
        <taxon>Alkalicoccus</taxon>
    </lineage>
</organism>
<comment type="caution">
    <text evidence="4">The sequence shown here is derived from an EMBL/GenBank/DDBJ whole genome shotgun (WGS) entry which is preliminary data.</text>
</comment>
<keyword evidence="5" id="KW-1185">Reference proteome</keyword>
<dbReference type="GO" id="GO:0016887">
    <property type="term" value="F:ATP hydrolysis activity"/>
    <property type="evidence" value="ECO:0007669"/>
    <property type="project" value="InterPro"/>
</dbReference>
<evidence type="ECO:0000313" key="4">
    <source>
        <dbReference type="EMBL" id="NJP38655.1"/>
    </source>
</evidence>
<accession>A0A969PSD5</accession>
<dbReference type="SUPFAM" id="SSF52540">
    <property type="entry name" value="P-loop containing nucleoside triphosphate hydrolases"/>
    <property type="match status" value="1"/>
</dbReference>
<dbReference type="SMART" id="SM00382">
    <property type="entry name" value="AAA"/>
    <property type="match status" value="1"/>
</dbReference>
<dbReference type="Proteomes" id="UP000752012">
    <property type="component" value="Unassembled WGS sequence"/>
</dbReference>
<dbReference type="InterPro" id="IPR003593">
    <property type="entry name" value="AAA+_ATPase"/>
</dbReference>
<proteinExistence type="predicted"/>
<keyword evidence="1" id="KW-0547">Nucleotide-binding</keyword>
<evidence type="ECO:0000256" key="2">
    <source>
        <dbReference type="ARBA" id="ARBA00022840"/>
    </source>
</evidence>
<dbReference type="InterPro" id="IPR027417">
    <property type="entry name" value="P-loop_NTPase"/>
</dbReference>
<keyword evidence="2 4" id="KW-0067">ATP-binding</keyword>
<feature type="domain" description="ABC transporter" evidence="3">
    <location>
        <begin position="4"/>
        <end position="227"/>
    </location>
</feature>